<organism evidence="2 3">
    <name type="scientific">Mycolicibacterium tusciae</name>
    <dbReference type="NCBI Taxonomy" id="75922"/>
    <lineage>
        <taxon>Bacteria</taxon>
        <taxon>Bacillati</taxon>
        <taxon>Actinomycetota</taxon>
        <taxon>Actinomycetes</taxon>
        <taxon>Mycobacteriales</taxon>
        <taxon>Mycobacteriaceae</taxon>
        <taxon>Mycolicibacterium</taxon>
    </lineage>
</organism>
<dbReference type="EMBL" id="MVIM01000016">
    <property type="protein sequence ID" value="ORB62342.1"/>
    <property type="molecule type" value="Genomic_DNA"/>
</dbReference>
<evidence type="ECO:0000259" key="1">
    <source>
        <dbReference type="Pfam" id="PF01740"/>
    </source>
</evidence>
<dbReference type="Proteomes" id="UP000192411">
    <property type="component" value="Unassembled WGS sequence"/>
</dbReference>
<dbReference type="AlphaFoldDB" id="A0A1X0JHC2"/>
<evidence type="ECO:0000313" key="2">
    <source>
        <dbReference type="EMBL" id="ORB62342.1"/>
    </source>
</evidence>
<dbReference type="Pfam" id="PF01740">
    <property type="entry name" value="STAS"/>
    <property type="match status" value="1"/>
</dbReference>
<dbReference type="Gene3D" id="3.30.750.24">
    <property type="entry name" value="STAS domain"/>
    <property type="match status" value="1"/>
</dbReference>
<dbReference type="SUPFAM" id="SSF52091">
    <property type="entry name" value="SpoIIaa-like"/>
    <property type="match status" value="1"/>
</dbReference>
<proteinExistence type="predicted"/>
<sequence length="136" mass="14613">MYGNPAFDCAGAQIHAVCRQLATVVTVEGVIDDTNIERVTALALRFVIAEKPFVLDLSSVSSYSGHALSLLSAVDESCFHSGVEWSLITSAPVMRAMQAAGLSFPVAESIPDALHHFADSIDERRRLLPLLTKKSA</sequence>
<protein>
    <submittedName>
        <fullName evidence="2">Anti-anti-sigma factor</fullName>
    </submittedName>
</protein>
<dbReference type="RefSeq" id="WP_165799844.1">
    <property type="nucleotide sequence ID" value="NZ_MVIM01000016.1"/>
</dbReference>
<name>A0A1X0JHC2_9MYCO</name>
<evidence type="ECO:0000313" key="3">
    <source>
        <dbReference type="Proteomes" id="UP000192411"/>
    </source>
</evidence>
<comment type="caution">
    <text evidence="2">The sequence shown here is derived from an EMBL/GenBank/DDBJ whole genome shotgun (WGS) entry which is preliminary data.</text>
</comment>
<dbReference type="STRING" id="75922.BST47_23650"/>
<dbReference type="InterPro" id="IPR036513">
    <property type="entry name" value="STAS_dom_sf"/>
</dbReference>
<feature type="domain" description="STAS" evidence="1">
    <location>
        <begin position="15"/>
        <end position="107"/>
    </location>
</feature>
<reference evidence="2 3" key="1">
    <citation type="submission" date="2017-02" db="EMBL/GenBank/DDBJ databases">
        <title>The new phylogeny of genus Mycobacterium.</title>
        <authorList>
            <person name="Tortoli E."/>
            <person name="Trovato A."/>
            <person name="Cirillo D.M."/>
        </authorList>
    </citation>
    <scope>NUCLEOTIDE SEQUENCE [LARGE SCALE GENOMIC DNA]</scope>
    <source>
        <strain evidence="2 3">DSM 44338</strain>
    </source>
</reference>
<dbReference type="InterPro" id="IPR002645">
    <property type="entry name" value="STAS_dom"/>
</dbReference>
<keyword evidence="3" id="KW-1185">Reference proteome</keyword>
<gene>
    <name evidence="2" type="ORF">BST47_23650</name>
</gene>
<accession>A0A1X0JHC2</accession>